<comment type="caution">
    <text evidence="2">The sequence shown here is derived from an EMBL/GenBank/DDBJ whole genome shotgun (WGS) entry which is preliminary data.</text>
</comment>
<sequence length="127" mass="13618">MATEHTPAEGAQSALSSATQREEEPQKPNYAVKLTLAGHSAAAPCAPPQLRIFSSATTSFPQKALPNTQSTLSREKHSSVQKAGQHEEKAELDKAAGGDDMGMKPSFRKHVHTAAQEDEDQGETSRH</sequence>
<dbReference type="STRING" id="56216.A0A1A6HRZ9"/>
<gene>
    <name evidence="2" type="ORF">A6R68_20791</name>
</gene>
<name>A0A1A6HRZ9_NEOLE</name>
<evidence type="ECO:0000313" key="2">
    <source>
        <dbReference type="EMBL" id="OBS80994.1"/>
    </source>
</evidence>
<reference evidence="2 3" key="1">
    <citation type="submission" date="2016-06" db="EMBL/GenBank/DDBJ databases">
        <title>The Draft Genome Sequence and Annotation of the Desert Woodrat Neotoma lepida.</title>
        <authorList>
            <person name="Campbell M."/>
            <person name="Oakeson K.F."/>
            <person name="Yandell M."/>
            <person name="Halpert J.R."/>
            <person name="Dearing D."/>
        </authorList>
    </citation>
    <scope>NUCLEOTIDE SEQUENCE [LARGE SCALE GENOMIC DNA]</scope>
    <source>
        <strain evidence="2">417</strain>
        <tissue evidence="2">Liver</tissue>
    </source>
</reference>
<accession>A0A1A6HRZ9</accession>
<feature type="compositionally biased region" description="Basic and acidic residues" evidence="1">
    <location>
        <begin position="73"/>
        <end position="97"/>
    </location>
</feature>
<feature type="compositionally biased region" description="Polar residues" evidence="1">
    <location>
        <begin position="60"/>
        <end position="72"/>
    </location>
</feature>
<keyword evidence="3" id="KW-1185">Reference proteome</keyword>
<dbReference type="AlphaFoldDB" id="A0A1A6HRZ9"/>
<feature type="compositionally biased region" description="Acidic residues" evidence="1">
    <location>
        <begin position="116"/>
        <end position="127"/>
    </location>
</feature>
<feature type="region of interest" description="Disordered" evidence="1">
    <location>
        <begin position="60"/>
        <end position="127"/>
    </location>
</feature>
<organism evidence="2 3">
    <name type="scientific">Neotoma lepida</name>
    <name type="common">Desert woodrat</name>
    <dbReference type="NCBI Taxonomy" id="56216"/>
    <lineage>
        <taxon>Eukaryota</taxon>
        <taxon>Metazoa</taxon>
        <taxon>Chordata</taxon>
        <taxon>Craniata</taxon>
        <taxon>Vertebrata</taxon>
        <taxon>Euteleostomi</taxon>
        <taxon>Mammalia</taxon>
        <taxon>Eutheria</taxon>
        <taxon>Euarchontoglires</taxon>
        <taxon>Glires</taxon>
        <taxon>Rodentia</taxon>
        <taxon>Myomorpha</taxon>
        <taxon>Muroidea</taxon>
        <taxon>Cricetidae</taxon>
        <taxon>Neotominae</taxon>
        <taxon>Neotoma</taxon>
    </lineage>
</organism>
<dbReference type="Proteomes" id="UP000092124">
    <property type="component" value="Unassembled WGS sequence"/>
</dbReference>
<dbReference type="EMBL" id="LZPO01017298">
    <property type="protein sequence ID" value="OBS80994.1"/>
    <property type="molecule type" value="Genomic_DNA"/>
</dbReference>
<proteinExistence type="predicted"/>
<evidence type="ECO:0000256" key="1">
    <source>
        <dbReference type="SAM" id="MobiDB-lite"/>
    </source>
</evidence>
<protein>
    <submittedName>
        <fullName evidence="2">Uncharacterized protein</fullName>
    </submittedName>
</protein>
<evidence type="ECO:0000313" key="3">
    <source>
        <dbReference type="Proteomes" id="UP000092124"/>
    </source>
</evidence>
<feature type="region of interest" description="Disordered" evidence="1">
    <location>
        <begin position="1"/>
        <end position="29"/>
    </location>
</feature>